<gene>
    <name evidence="3" type="ORF">DV520_10270</name>
</gene>
<protein>
    <recommendedName>
        <fullName evidence="2">GerMN domain-containing protein</fullName>
    </recommendedName>
</protein>
<proteinExistence type="predicted"/>
<feature type="domain" description="GerMN" evidence="2">
    <location>
        <begin position="59"/>
        <end position="144"/>
    </location>
</feature>
<dbReference type="OrthoDB" id="9809406at2"/>
<dbReference type="Proteomes" id="UP000260649">
    <property type="component" value="Unassembled WGS sequence"/>
</dbReference>
<evidence type="ECO:0000313" key="3">
    <source>
        <dbReference type="EMBL" id="RFT05903.1"/>
    </source>
</evidence>
<dbReference type="PROSITE" id="PS51257">
    <property type="entry name" value="PROKAR_LIPOPROTEIN"/>
    <property type="match status" value="1"/>
</dbReference>
<evidence type="ECO:0000259" key="2">
    <source>
        <dbReference type="SMART" id="SM00909"/>
    </source>
</evidence>
<keyword evidence="1" id="KW-0732">Signal</keyword>
<feature type="signal peptide" evidence="1">
    <location>
        <begin position="1"/>
        <end position="19"/>
    </location>
</feature>
<evidence type="ECO:0000313" key="4">
    <source>
        <dbReference type="Proteomes" id="UP000260649"/>
    </source>
</evidence>
<comment type="caution">
    <text evidence="3">The sequence shown here is derived from an EMBL/GenBank/DDBJ whole genome shotgun (WGS) entry which is preliminary data.</text>
</comment>
<dbReference type="GeneID" id="97996120"/>
<keyword evidence="4" id="KW-1185">Reference proteome</keyword>
<dbReference type="EMBL" id="QQRQ01000023">
    <property type="protein sequence ID" value="RFT05903.1"/>
    <property type="molecule type" value="Genomic_DNA"/>
</dbReference>
<sequence>MKERCAGALLLALCLFALAGCGGNAKGTEYAVYYCNQAAGEEAALVAEKRVLPPDTEPVEGLLNLLLSPPQSENLTMAIPSGVTLRKWTLYNGLLTVDFSSGYGVLSGIDLTLADYSVVLTLTQLEGVEAVMITAEGEMLSFRDHQRLTAEEAWSALQSGMSEETAQDVS</sequence>
<dbReference type="AlphaFoldDB" id="A0A3E2B1I1"/>
<accession>A0A3E2B1I1</accession>
<evidence type="ECO:0000256" key="1">
    <source>
        <dbReference type="SAM" id="SignalP"/>
    </source>
</evidence>
<feature type="chain" id="PRO_5039686690" description="GerMN domain-containing protein" evidence="1">
    <location>
        <begin position="20"/>
        <end position="170"/>
    </location>
</feature>
<dbReference type="RefSeq" id="WP_117142654.1">
    <property type="nucleotide sequence ID" value="NZ_CAKXKJ010000001.1"/>
</dbReference>
<reference evidence="3 4" key="1">
    <citation type="submission" date="2018-07" db="EMBL/GenBank/DDBJ databases">
        <title>GABA Modulating Bacteria of the Human Gut Microbiota.</title>
        <authorList>
            <person name="Strandwitz P."/>
            <person name="Kim K.H."/>
            <person name="Terekhova D."/>
            <person name="Liu J.K."/>
            <person name="Sharma A."/>
            <person name="Levering J."/>
            <person name="Mcdonald D."/>
            <person name="Dietrich D."/>
            <person name="Ramadhar T.R."/>
            <person name="Lekbua A."/>
            <person name="Mroue N."/>
            <person name="Liston C."/>
            <person name="Stewart E.J."/>
            <person name="Dubin M.J."/>
            <person name="Zengler K."/>
            <person name="Knight R."/>
            <person name="Gilbert J.A."/>
            <person name="Clardy J."/>
            <person name="Lewis K."/>
        </authorList>
    </citation>
    <scope>NUCLEOTIDE SEQUENCE [LARGE SCALE GENOMIC DNA]</scope>
    <source>
        <strain evidence="3 4">KLE1738</strain>
    </source>
</reference>
<dbReference type="SMART" id="SM00909">
    <property type="entry name" value="Germane"/>
    <property type="match status" value="1"/>
</dbReference>
<dbReference type="Pfam" id="PF10646">
    <property type="entry name" value="Germane"/>
    <property type="match status" value="1"/>
</dbReference>
<name>A0A3E2B1I1_9FIRM</name>
<dbReference type="InterPro" id="IPR019606">
    <property type="entry name" value="GerMN"/>
</dbReference>
<organism evidence="3 4">
    <name type="scientific">Evtepia gabavorous</name>
    <dbReference type="NCBI Taxonomy" id="2211183"/>
    <lineage>
        <taxon>Bacteria</taxon>
        <taxon>Bacillati</taxon>
        <taxon>Bacillota</taxon>
        <taxon>Clostridia</taxon>
        <taxon>Eubacteriales</taxon>
        <taxon>Evtepia</taxon>
    </lineage>
</organism>